<keyword evidence="2" id="KW-0472">Membrane</keyword>
<feature type="compositionally biased region" description="Low complexity" evidence="1">
    <location>
        <begin position="907"/>
        <end position="917"/>
    </location>
</feature>
<name>A0AAN9TDK5_9HEMI</name>
<dbReference type="PANTHER" id="PTHR13217:SF11">
    <property type="entry name" value="PLECKSTRIN HOMOLOGY DOMAIN-CONTAINING FAMILY G MEMBER 5"/>
    <property type="match status" value="1"/>
</dbReference>
<feature type="region of interest" description="Disordered" evidence="1">
    <location>
        <begin position="1333"/>
        <end position="1359"/>
    </location>
</feature>
<dbReference type="GO" id="GO:0030139">
    <property type="term" value="C:endocytic vesicle"/>
    <property type="evidence" value="ECO:0007669"/>
    <property type="project" value="TreeGrafter"/>
</dbReference>
<feature type="compositionally biased region" description="Basic and acidic residues" evidence="1">
    <location>
        <begin position="1333"/>
        <end position="1346"/>
    </location>
</feature>
<organism evidence="4 5">
    <name type="scientific">Parthenolecanium corni</name>
    <dbReference type="NCBI Taxonomy" id="536013"/>
    <lineage>
        <taxon>Eukaryota</taxon>
        <taxon>Metazoa</taxon>
        <taxon>Ecdysozoa</taxon>
        <taxon>Arthropoda</taxon>
        <taxon>Hexapoda</taxon>
        <taxon>Insecta</taxon>
        <taxon>Pterygota</taxon>
        <taxon>Neoptera</taxon>
        <taxon>Paraneoptera</taxon>
        <taxon>Hemiptera</taxon>
        <taxon>Sternorrhyncha</taxon>
        <taxon>Coccoidea</taxon>
        <taxon>Coccidae</taxon>
        <taxon>Parthenolecanium</taxon>
    </lineage>
</organism>
<proteinExistence type="predicted"/>
<keyword evidence="2" id="KW-0812">Transmembrane</keyword>
<dbReference type="GO" id="GO:0005886">
    <property type="term" value="C:plasma membrane"/>
    <property type="evidence" value="ECO:0007669"/>
    <property type="project" value="TreeGrafter"/>
</dbReference>
<dbReference type="SUPFAM" id="SSF50729">
    <property type="entry name" value="PH domain-like"/>
    <property type="match status" value="1"/>
</dbReference>
<dbReference type="InterPro" id="IPR011993">
    <property type="entry name" value="PH-like_dom_sf"/>
</dbReference>
<dbReference type="CDD" id="cd00160">
    <property type="entry name" value="RhoGEF"/>
    <property type="match status" value="1"/>
</dbReference>
<feature type="transmembrane region" description="Helical" evidence="2">
    <location>
        <begin position="1022"/>
        <end position="1039"/>
    </location>
</feature>
<dbReference type="Proteomes" id="UP001367676">
    <property type="component" value="Unassembled WGS sequence"/>
</dbReference>
<dbReference type="SUPFAM" id="SSF48065">
    <property type="entry name" value="DBL homology domain (DH-domain)"/>
    <property type="match status" value="1"/>
</dbReference>
<dbReference type="EMBL" id="JBBCAQ010000034">
    <property type="protein sequence ID" value="KAK7579933.1"/>
    <property type="molecule type" value="Genomic_DNA"/>
</dbReference>
<dbReference type="InterPro" id="IPR035899">
    <property type="entry name" value="DBL_dom_sf"/>
</dbReference>
<reference evidence="4 5" key="1">
    <citation type="submission" date="2024-03" db="EMBL/GenBank/DDBJ databases">
        <title>Adaptation during the transition from Ophiocordyceps entomopathogen to insect associate is accompanied by gene loss and intensified selection.</title>
        <authorList>
            <person name="Ward C.M."/>
            <person name="Onetto C.A."/>
            <person name="Borneman A.R."/>
        </authorList>
    </citation>
    <scope>NUCLEOTIDE SEQUENCE [LARGE SCALE GENOMIC DNA]</scope>
    <source>
        <strain evidence="4">AWRI1</strain>
        <tissue evidence="4">Single Adult Female</tissue>
    </source>
</reference>
<dbReference type="CDD" id="cd13244">
    <property type="entry name" value="PH_PLEKHG5_G6"/>
    <property type="match status" value="1"/>
</dbReference>
<feature type="compositionally biased region" description="Low complexity" evidence="1">
    <location>
        <begin position="677"/>
        <end position="688"/>
    </location>
</feature>
<protein>
    <recommendedName>
        <fullName evidence="3">DH domain-containing protein</fullName>
    </recommendedName>
</protein>
<dbReference type="GO" id="GO:0043542">
    <property type="term" value="P:endothelial cell migration"/>
    <property type="evidence" value="ECO:0007669"/>
    <property type="project" value="TreeGrafter"/>
</dbReference>
<feature type="region of interest" description="Disordered" evidence="1">
    <location>
        <begin position="641"/>
        <end position="688"/>
    </location>
</feature>
<dbReference type="Pfam" id="PF22697">
    <property type="entry name" value="SOS1_NGEF_PH"/>
    <property type="match status" value="1"/>
</dbReference>
<dbReference type="InterPro" id="IPR000219">
    <property type="entry name" value="DH_dom"/>
</dbReference>
<dbReference type="GO" id="GO:0030424">
    <property type="term" value="C:axon"/>
    <property type="evidence" value="ECO:0007669"/>
    <property type="project" value="TreeGrafter"/>
</dbReference>
<feature type="compositionally biased region" description="Polar residues" evidence="1">
    <location>
        <begin position="641"/>
        <end position="651"/>
    </location>
</feature>
<feature type="region of interest" description="Disordered" evidence="1">
    <location>
        <begin position="885"/>
        <end position="917"/>
    </location>
</feature>
<evidence type="ECO:0000313" key="4">
    <source>
        <dbReference type="EMBL" id="KAK7579933.1"/>
    </source>
</evidence>
<dbReference type="Pfam" id="PF02196">
    <property type="entry name" value="RBD"/>
    <property type="match status" value="1"/>
</dbReference>
<dbReference type="Gene3D" id="1.20.900.10">
    <property type="entry name" value="Dbl homology (DH) domain"/>
    <property type="match status" value="1"/>
</dbReference>
<dbReference type="GO" id="GO:0007266">
    <property type="term" value="P:Rho protein signal transduction"/>
    <property type="evidence" value="ECO:0007669"/>
    <property type="project" value="TreeGrafter"/>
</dbReference>
<dbReference type="SMART" id="SM00325">
    <property type="entry name" value="RhoGEF"/>
    <property type="match status" value="1"/>
</dbReference>
<feature type="domain" description="DH" evidence="3">
    <location>
        <begin position="245"/>
        <end position="437"/>
    </location>
</feature>
<dbReference type="InterPro" id="IPR055251">
    <property type="entry name" value="SOS1_NGEF_PH"/>
</dbReference>
<sequence length="1359" mass="152699">MDALETETVFRDPVGPEPLLSAESPRLIISPPLHVRRQKLARSQVSSSEYFSVTFDVGIENDPDEFVVAAKGTSLADALTPVCSRRGINLSSVNVYLDAYKTPLPVLTTDTSWLGGKHILIKGKSGTTKSSIISTNSCPLRRKSGSYHSRGSRFFSVSSDESSTLNDGSDKPYHKPSKQRWSNLFGNNKDSKMEQLIELLNSYSKHGIPQLHSVDEELEEALYNLEDNWRDIVRDSGMLTERQQQQQTAIWELVETEVTYIHTLRVLTDLFLACLCNLQSNNLLCEIDKNRLFGNILEIYAANRHFWCQYLLPMLAQSRETGKPMNPSLLSEGFFKFDELFYPYTKYCAEQSQCQQYCKEKHNENELFTAYLVWCETQKDCNRLRLMDILVKPMQRITKYSLLLKAIQKHTDIEEHKIKLDQMICQVDVFVNNVNTTLRYKQDFERLWVVISKIETYDVVDSKDEDFDRIIKSYNDLDLTCPMPGCCNSQRRFLLLEGDLKLKECNGTKFDVHCFLFTDLLLVCKATSKKSDGRFRVFKQPFIVERLMIHELPKDPSFLAVIYLTEYKVPATAFSLTCSDCKSLKTWASNIKKAQELYSTAKQATTATLVNPSLLALSRQPSGAYDEEWTEADVDHEFESHSLTSTNQYTLKSPRGSSKGSSLNHSHSGSMDLNEAGSSVSSISQSRGISVENELTALRGSSQSSDEGMSTVGTADRCNARTLAHRRKCPSPNTLSIQVPVFSNLGQSLPNLSQVSTTVSNPPSNMLLAPPKGVPPRGTSYPPPSPPLRRTPALTFNRNPPLQKIRHISGSQTSSVAVSCDNDCLTNAMQDSTNQKPSLMKRLTRNDNKRFHTTGVVDDIKKQDIKENKISKRFSWNYGKRTKQQPHFISRNSTSSASSFGSCDPVSRNSSSSSGDFGSISGPFENLSFNEPIPETCISTEITSPIEEPTIPKTTVTSVNQPEQTPGQRIKNIEDFQKKTEQKLRRIIGKLIVSSVLVYAIALCGYYYYFSPDTFRENVLKFVPLLVFPVVILMSRKMLSWYYRRKLAKNETTLKTLKKKKVEILDEVSETEKYKQAREIFEKYAPERLNTNLGKTLISNGNSKALALPTQTPQSARQRIVQSGLPRKLDLSASSPDSKMTGQVIPYNRGVAQPRLSLPRPILPRDRGPFDKLVDMIIGDGPGNRYALICRMCSSHNGMALKHEFEYISFRCAYCMQWNPARKQKPHAPHLVLDNVSHDESDANNSEPDTAELSNLVSESHCTNGDIQGKSQLHVSTEEETNESGDSLETLELSENPVSDSIEGKNESAETNIAPVSDNIDLSDVRKAIENLESDKGAAKDSEHVESTSPDTCIESNIR</sequence>
<feature type="region of interest" description="Disordered" evidence="1">
    <location>
        <begin position="1261"/>
        <end position="1321"/>
    </location>
</feature>
<dbReference type="Pfam" id="PF00621">
    <property type="entry name" value="RhoGEF"/>
    <property type="match status" value="1"/>
</dbReference>
<dbReference type="InterPro" id="IPR040181">
    <property type="entry name" value="PKHG5/7"/>
</dbReference>
<feature type="compositionally biased region" description="Polar residues" evidence="1">
    <location>
        <begin position="1261"/>
        <end position="1275"/>
    </location>
</feature>
<evidence type="ECO:0000313" key="5">
    <source>
        <dbReference type="Proteomes" id="UP001367676"/>
    </source>
</evidence>
<comment type="caution">
    <text evidence="4">The sequence shown here is derived from an EMBL/GenBank/DDBJ whole genome shotgun (WGS) entry which is preliminary data.</text>
</comment>
<feature type="region of interest" description="Disordered" evidence="1">
    <location>
        <begin position="157"/>
        <end position="180"/>
    </location>
</feature>
<dbReference type="InterPro" id="IPR001849">
    <property type="entry name" value="PH_domain"/>
</dbReference>
<evidence type="ECO:0000256" key="2">
    <source>
        <dbReference type="SAM" id="Phobius"/>
    </source>
</evidence>
<dbReference type="PANTHER" id="PTHR13217">
    <property type="entry name" value="PLECKSTRIN HOMOLOGY DOMAIN-CONTAINING FAMILY G MEMBER 7"/>
    <property type="match status" value="1"/>
</dbReference>
<feature type="compositionally biased region" description="Polar residues" evidence="1">
    <location>
        <begin position="1347"/>
        <end position="1359"/>
    </location>
</feature>
<dbReference type="PROSITE" id="PS50010">
    <property type="entry name" value="DH_2"/>
    <property type="match status" value="1"/>
</dbReference>
<feature type="compositionally biased region" description="Low complexity" evidence="1">
    <location>
        <begin position="656"/>
        <end position="670"/>
    </location>
</feature>
<dbReference type="CDD" id="cd17068">
    <property type="entry name" value="RBD_PLEKHG5"/>
    <property type="match status" value="1"/>
</dbReference>
<dbReference type="InterPro" id="IPR003116">
    <property type="entry name" value="RBD_dom"/>
</dbReference>
<keyword evidence="2" id="KW-1133">Transmembrane helix</keyword>
<feature type="compositionally biased region" description="Polar residues" evidence="1">
    <location>
        <begin position="885"/>
        <end position="901"/>
    </location>
</feature>
<feature type="transmembrane region" description="Helical" evidence="2">
    <location>
        <begin position="987"/>
        <end position="1010"/>
    </location>
</feature>
<dbReference type="GO" id="GO:0005085">
    <property type="term" value="F:guanyl-nucleotide exchange factor activity"/>
    <property type="evidence" value="ECO:0007669"/>
    <property type="project" value="InterPro"/>
</dbReference>
<dbReference type="InterPro" id="IPR019273">
    <property type="entry name" value="Lunapark_Znf"/>
</dbReference>
<gene>
    <name evidence="4" type="ORF">V9T40_000562</name>
</gene>
<dbReference type="Pfam" id="PF10058">
    <property type="entry name" value="Zn_ribbon_10"/>
    <property type="match status" value="1"/>
</dbReference>
<evidence type="ECO:0000256" key="1">
    <source>
        <dbReference type="SAM" id="MobiDB-lite"/>
    </source>
</evidence>
<accession>A0AAN9TDK5</accession>
<dbReference type="SMART" id="SM00233">
    <property type="entry name" value="PH"/>
    <property type="match status" value="1"/>
</dbReference>
<evidence type="ECO:0000259" key="3">
    <source>
        <dbReference type="PROSITE" id="PS50010"/>
    </source>
</evidence>
<keyword evidence="5" id="KW-1185">Reference proteome</keyword>
<dbReference type="Gene3D" id="2.30.29.30">
    <property type="entry name" value="Pleckstrin-homology domain (PH domain)/Phosphotyrosine-binding domain (PTB)"/>
    <property type="match status" value="1"/>
</dbReference>